<keyword evidence="8 10" id="KW-0378">Hydrolase</keyword>
<protein>
    <recommendedName>
        <fullName evidence="4 10">Ribonuclease H</fullName>
        <shortName evidence="10">RNase H</shortName>
        <ecNumber evidence="4 10">3.1.26.4</ecNumber>
    </recommendedName>
</protein>
<feature type="binding site" evidence="10">
    <location>
        <position position="14"/>
    </location>
    <ligand>
        <name>Mg(2+)</name>
        <dbReference type="ChEBI" id="CHEBI:18420"/>
        <label>2</label>
    </ligand>
</feature>
<keyword evidence="6 10" id="KW-0479">Metal-binding</keyword>
<feature type="binding site" evidence="10">
    <location>
        <position position="52"/>
    </location>
    <ligand>
        <name>Mg(2+)</name>
        <dbReference type="ChEBI" id="CHEBI:18420"/>
        <label>1</label>
    </ligand>
</feature>
<keyword evidence="5 10" id="KW-0540">Nuclease</keyword>
<evidence type="ECO:0000256" key="8">
    <source>
        <dbReference type="ARBA" id="ARBA00022801"/>
    </source>
</evidence>
<reference evidence="13 14" key="1">
    <citation type="submission" date="2024-10" db="EMBL/GenBank/DDBJ databases">
        <title>The Natural Products Discovery Center: Release of the First 8490 Sequenced Strains for Exploring Actinobacteria Biosynthetic Diversity.</title>
        <authorList>
            <person name="Kalkreuter E."/>
            <person name="Kautsar S.A."/>
            <person name="Yang D."/>
            <person name="Bader C.D."/>
            <person name="Teijaro C.N."/>
            <person name="Fluegel L."/>
            <person name="Davis C.M."/>
            <person name="Simpson J.R."/>
            <person name="Lauterbach L."/>
            <person name="Steele A.D."/>
            <person name="Gui C."/>
            <person name="Meng S."/>
            <person name="Li G."/>
            <person name="Viehrig K."/>
            <person name="Ye F."/>
            <person name="Su P."/>
            <person name="Kiefer A.F."/>
            <person name="Nichols A."/>
            <person name="Cepeda A.J."/>
            <person name="Yan W."/>
            <person name="Fan B."/>
            <person name="Jiang Y."/>
            <person name="Adhikari A."/>
            <person name="Zheng C.-J."/>
            <person name="Schuster L."/>
            <person name="Cowan T.M."/>
            <person name="Smanski M.J."/>
            <person name="Chevrette M.G."/>
            <person name="De Carvalho L.P.S."/>
            <person name="Shen B."/>
        </authorList>
    </citation>
    <scope>NUCLEOTIDE SEQUENCE [LARGE SCALE GENOMIC DNA]</scope>
    <source>
        <strain evidence="13 14">NPDC003040</strain>
    </source>
</reference>
<evidence type="ECO:0000313" key="14">
    <source>
        <dbReference type="Proteomes" id="UP001601948"/>
    </source>
</evidence>
<keyword evidence="10" id="KW-0963">Cytoplasm</keyword>
<sequence>MGDDQAPIVEIFTDGACSGNPGPGGWGAVLRYGSHEKQIYGSDPSTTNNRMELTAAIRALEALTRSTTVRVSSDSKYVVLGATNSLPKWRANGWLTSSRNAVKNVDLWERLDELARQHTIEWEWVRGHNGHPENERADRLAVRGAKEAAAMALVEQTPELLPYHPSDLFSVRDETQARATTAGEDDPTKGKLPPAQSAAMAEDDLCRHELPAGQCDYCRSLPIGVLARGYRTRGGRAYHNDPRCQWLLEGQAASARQGKTTHDIVPVAWHAVDPAELQPCEWCCTPQWVRKKRG</sequence>
<evidence type="ECO:0000256" key="4">
    <source>
        <dbReference type="ARBA" id="ARBA00012180"/>
    </source>
</evidence>
<dbReference type="HAMAP" id="MF_00042">
    <property type="entry name" value="RNase_H"/>
    <property type="match status" value="1"/>
</dbReference>
<dbReference type="Pfam" id="PF00075">
    <property type="entry name" value="RNase_H"/>
    <property type="match status" value="1"/>
</dbReference>
<dbReference type="Proteomes" id="UP001601948">
    <property type="component" value="Unassembled WGS sequence"/>
</dbReference>
<dbReference type="Gene3D" id="3.30.420.10">
    <property type="entry name" value="Ribonuclease H-like superfamily/Ribonuclease H"/>
    <property type="match status" value="1"/>
</dbReference>
<comment type="subunit">
    <text evidence="3 10">Monomer.</text>
</comment>
<evidence type="ECO:0000256" key="6">
    <source>
        <dbReference type="ARBA" id="ARBA00022723"/>
    </source>
</evidence>
<evidence type="ECO:0000256" key="11">
    <source>
        <dbReference type="SAM" id="MobiDB-lite"/>
    </source>
</evidence>
<evidence type="ECO:0000259" key="12">
    <source>
        <dbReference type="PROSITE" id="PS50879"/>
    </source>
</evidence>
<feature type="binding site" evidence="10">
    <location>
        <position position="138"/>
    </location>
    <ligand>
        <name>Mg(2+)</name>
        <dbReference type="ChEBI" id="CHEBI:18420"/>
        <label>2</label>
    </ligand>
</feature>
<dbReference type="RefSeq" id="WP_387721607.1">
    <property type="nucleotide sequence ID" value="NZ_JBIAPI010000007.1"/>
</dbReference>
<keyword evidence="9 10" id="KW-0460">Magnesium</keyword>
<comment type="similarity">
    <text evidence="2 10">Belongs to the RNase H family.</text>
</comment>
<comment type="catalytic activity">
    <reaction evidence="1 10">
        <text>Endonucleolytic cleavage to 5'-phosphomonoester.</text>
        <dbReference type="EC" id="3.1.26.4"/>
    </reaction>
</comment>
<dbReference type="InterPro" id="IPR012337">
    <property type="entry name" value="RNaseH-like_sf"/>
</dbReference>
<dbReference type="PANTHER" id="PTHR10642:SF26">
    <property type="entry name" value="RIBONUCLEASE H1"/>
    <property type="match status" value="1"/>
</dbReference>
<dbReference type="InterPro" id="IPR002156">
    <property type="entry name" value="RNaseH_domain"/>
</dbReference>
<evidence type="ECO:0000256" key="5">
    <source>
        <dbReference type="ARBA" id="ARBA00022722"/>
    </source>
</evidence>
<keyword evidence="7 10" id="KW-0255">Endonuclease</keyword>
<dbReference type="EMBL" id="JBIAPI010000007">
    <property type="protein sequence ID" value="MFF3226420.1"/>
    <property type="molecule type" value="Genomic_DNA"/>
</dbReference>
<dbReference type="SUPFAM" id="SSF53098">
    <property type="entry name" value="Ribonuclease H-like"/>
    <property type="match status" value="1"/>
</dbReference>
<feature type="domain" description="RNase H type-1" evidence="12">
    <location>
        <begin position="5"/>
        <end position="146"/>
    </location>
</feature>
<proteinExistence type="inferred from homology"/>
<dbReference type="InterPro" id="IPR036397">
    <property type="entry name" value="RNaseH_sf"/>
</dbReference>
<feature type="binding site" evidence="10">
    <location>
        <position position="74"/>
    </location>
    <ligand>
        <name>Mg(2+)</name>
        <dbReference type="ChEBI" id="CHEBI:18420"/>
        <label>1</label>
    </ligand>
</feature>
<evidence type="ECO:0000256" key="10">
    <source>
        <dbReference type="HAMAP-Rule" id="MF_00042"/>
    </source>
</evidence>
<accession>A0ABW6QYS8</accession>
<evidence type="ECO:0000256" key="3">
    <source>
        <dbReference type="ARBA" id="ARBA00011245"/>
    </source>
</evidence>
<organism evidence="13 14">
    <name type="scientific">Nocardia suismassiliense</name>
    <dbReference type="NCBI Taxonomy" id="2077092"/>
    <lineage>
        <taxon>Bacteria</taxon>
        <taxon>Bacillati</taxon>
        <taxon>Actinomycetota</taxon>
        <taxon>Actinomycetes</taxon>
        <taxon>Mycobacteriales</taxon>
        <taxon>Nocardiaceae</taxon>
        <taxon>Nocardia</taxon>
    </lineage>
</organism>
<comment type="subcellular location">
    <subcellularLocation>
        <location evidence="10">Cytoplasm</location>
    </subcellularLocation>
</comment>
<dbReference type="InterPro" id="IPR022892">
    <property type="entry name" value="RNaseHI"/>
</dbReference>
<dbReference type="PROSITE" id="PS50879">
    <property type="entry name" value="RNASE_H_1"/>
    <property type="match status" value="1"/>
</dbReference>
<comment type="caution">
    <text evidence="13">The sequence shown here is derived from an EMBL/GenBank/DDBJ whole genome shotgun (WGS) entry which is preliminary data.</text>
</comment>
<name>A0ABW6QYS8_9NOCA</name>
<evidence type="ECO:0000256" key="7">
    <source>
        <dbReference type="ARBA" id="ARBA00022759"/>
    </source>
</evidence>
<comment type="function">
    <text evidence="10">Endonuclease that specifically degrades the RNA of RNA-DNA hybrids.</text>
</comment>
<evidence type="ECO:0000313" key="13">
    <source>
        <dbReference type="EMBL" id="MFF3226420.1"/>
    </source>
</evidence>
<gene>
    <name evidence="10 13" type="primary">rnhA</name>
    <name evidence="13" type="ORF">ACFYV7_26730</name>
</gene>
<keyword evidence="14" id="KW-1185">Reference proteome</keyword>
<feature type="binding site" evidence="10">
    <location>
        <position position="14"/>
    </location>
    <ligand>
        <name>Mg(2+)</name>
        <dbReference type="ChEBI" id="CHEBI:18420"/>
        <label>1</label>
    </ligand>
</feature>
<feature type="region of interest" description="Disordered" evidence="11">
    <location>
        <begin position="175"/>
        <end position="195"/>
    </location>
</feature>
<dbReference type="GO" id="GO:0004523">
    <property type="term" value="F:RNA-DNA hybrid ribonuclease activity"/>
    <property type="evidence" value="ECO:0007669"/>
    <property type="project" value="UniProtKB-EC"/>
</dbReference>
<dbReference type="CDD" id="cd09278">
    <property type="entry name" value="RNase_HI_prokaryote_like"/>
    <property type="match status" value="1"/>
</dbReference>
<dbReference type="EC" id="3.1.26.4" evidence="4 10"/>
<dbReference type="NCBIfam" id="NF001236">
    <property type="entry name" value="PRK00203.1"/>
    <property type="match status" value="1"/>
</dbReference>
<dbReference type="InterPro" id="IPR050092">
    <property type="entry name" value="RNase_H"/>
</dbReference>
<dbReference type="PANTHER" id="PTHR10642">
    <property type="entry name" value="RIBONUCLEASE H1"/>
    <property type="match status" value="1"/>
</dbReference>
<comment type="cofactor">
    <cofactor evidence="10">
        <name>Mg(2+)</name>
        <dbReference type="ChEBI" id="CHEBI:18420"/>
    </cofactor>
    <text evidence="10">Binds 1 Mg(2+) ion per subunit. May bind a second metal ion at a regulatory site, or after substrate binding.</text>
</comment>
<evidence type="ECO:0000256" key="2">
    <source>
        <dbReference type="ARBA" id="ARBA00005300"/>
    </source>
</evidence>
<evidence type="ECO:0000256" key="1">
    <source>
        <dbReference type="ARBA" id="ARBA00000077"/>
    </source>
</evidence>
<evidence type="ECO:0000256" key="9">
    <source>
        <dbReference type="ARBA" id="ARBA00022842"/>
    </source>
</evidence>